<sequence>MAGIVVLCVVVAACTVAPALRGEISWVERAAWAVPPVAALLFTWSQGMGFHPLVFTFVPSLIARFVIEDRMRRRGLASE</sequence>
<dbReference type="Proteomes" id="UP001529338">
    <property type="component" value="Unassembled WGS sequence"/>
</dbReference>
<accession>A0ABT7SBY7</accession>
<evidence type="ECO:0000313" key="3">
    <source>
        <dbReference type="Proteomes" id="UP001529338"/>
    </source>
</evidence>
<keyword evidence="3" id="KW-1185">Reference proteome</keyword>
<gene>
    <name evidence="2" type="ORF">QRT04_02040</name>
</gene>
<keyword evidence="1" id="KW-0812">Transmembrane</keyword>
<evidence type="ECO:0000313" key="2">
    <source>
        <dbReference type="EMBL" id="MDM7853701.1"/>
    </source>
</evidence>
<organism evidence="2 3">
    <name type="scientific">Cellulomonas alba</name>
    <dbReference type="NCBI Taxonomy" id="3053467"/>
    <lineage>
        <taxon>Bacteria</taxon>
        <taxon>Bacillati</taxon>
        <taxon>Actinomycetota</taxon>
        <taxon>Actinomycetes</taxon>
        <taxon>Micrococcales</taxon>
        <taxon>Cellulomonadaceae</taxon>
        <taxon>Cellulomonas</taxon>
    </lineage>
</organism>
<protein>
    <submittedName>
        <fullName evidence="2">Uncharacterized protein</fullName>
    </submittedName>
</protein>
<dbReference type="EMBL" id="JAUCGQ010000001">
    <property type="protein sequence ID" value="MDM7853701.1"/>
    <property type="molecule type" value="Genomic_DNA"/>
</dbReference>
<feature type="transmembrane region" description="Helical" evidence="1">
    <location>
        <begin position="49"/>
        <end position="67"/>
    </location>
</feature>
<keyword evidence="1" id="KW-0472">Membrane</keyword>
<evidence type="ECO:0000256" key="1">
    <source>
        <dbReference type="SAM" id="Phobius"/>
    </source>
</evidence>
<proteinExistence type="predicted"/>
<comment type="caution">
    <text evidence="2">The sequence shown here is derived from an EMBL/GenBank/DDBJ whole genome shotgun (WGS) entry which is preliminary data.</text>
</comment>
<dbReference type="RefSeq" id="WP_289453222.1">
    <property type="nucleotide sequence ID" value="NZ_JAUCGQ010000001.1"/>
</dbReference>
<keyword evidence="1" id="KW-1133">Transmembrane helix</keyword>
<name>A0ABT7SBY7_9CELL</name>
<reference evidence="2 3" key="1">
    <citation type="submission" date="2023-06" db="EMBL/GenBank/DDBJ databases">
        <title>Cellulomonas sp. MW4 Whole genome sequence.</title>
        <authorList>
            <person name="Park S."/>
        </authorList>
    </citation>
    <scope>NUCLEOTIDE SEQUENCE [LARGE SCALE GENOMIC DNA]</scope>
    <source>
        <strain evidence="2 3">MW4</strain>
    </source>
</reference>